<name>V6LRM4_9EUKA</name>
<accession>V6LRM4</accession>
<organism evidence="1">
    <name type="scientific">Spironucleus salmonicida</name>
    <dbReference type="NCBI Taxonomy" id="348837"/>
    <lineage>
        <taxon>Eukaryota</taxon>
        <taxon>Metamonada</taxon>
        <taxon>Diplomonadida</taxon>
        <taxon>Hexamitidae</taxon>
        <taxon>Hexamitinae</taxon>
        <taxon>Spironucleus</taxon>
    </lineage>
</organism>
<keyword evidence="3" id="KW-1185">Reference proteome</keyword>
<evidence type="ECO:0000313" key="3">
    <source>
        <dbReference type="Proteomes" id="UP000018208"/>
    </source>
</evidence>
<dbReference type="VEuPathDB" id="GiardiaDB:SS50377_26140"/>
<proteinExistence type="predicted"/>
<evidence type="ECO:0000313" key="2">
    <source>
        <dbReference type="EMBL" id="KAH0571940.1"/>
    </source>
</evidence>
<reference evidence="2" key="2">
    <citation type="submission" date="2020-12" db="EMBL/GenBank/DDBJ databases">
        <title>New Spironucleus salmonicida genome in near-complete chromosomes.</title>
        <authorList>
            <person name="Xu F."/>
            <person name="Kurt Z."/>
            <person name="Jimenez-Gonzalez A."/>
            <person name="Astvaldsson A."/>
            <person name="Andersson J.O."/>
            <person name="Svard S.G."/>
        </authorList>
    </citation>
    <scope>NUCLEOTIDE SEQUENCE</scope>
    <source>
        <strain evidence="2">ATCC 50377</strain>
    </source>
</reference>
<dbReference type="AlphaFoldDB" id="V6LRM4"/>
<protein>
    <submittedName>
        <fullName evidence="1">Uncharacterized protein</fullName>
    </submittedName>
</protein>
<gene>
    <name evidence="1" type="ORF">SS50377_13659</name>
    <name evidence="2" type="ORF">SS50377_26140</name>
</gene>
<evidence type="ECO:0000313" key="1">
    <source>
        <dbReference type="EMBL" id="EST46346.1"/>
    </source>
</evidence>
<sequence length="127" mass="14710">MKPLVLLRNDDAAFKPTVIALRQRIENAQKPMKSSRHLIESVSIIPKPYFSYSQGASKLFKAAMQRPDFRNRSLQKMRMQPLNLADVKRDLFQKKLEDGLVVDIKEEYAKQVEDGLADLNFEVDQFL</sequence>
<dbReference type="EMBL" id="KI546077">
    <property type="protein sequence ID" value="EST46346.1"/>
    <property type="molecule type" value="Genomic_DNA"/>
</dbReference>
<dbReference type="EMBL" id="AUWU02000006">
    <property type="protein sequence ID" value="KAH0571940.1"/>
    <property type="molecule type" value="Genomic_DNA"/>
</dbReference>
<reference evidence="1 2" key="1">
    <citation type="journal article" date="2014" name="PLoS Genet.">
        <title>The Genome of Spironucleus salmonicida Highlights a Fish Pathogen Adapted to Fluctuating Environments.</title>
        <authorList>
            <person name="Xu F."/>
            <person name="Jerlstrom-Hultqvist J."/>
            <person name="Einarsson E."/>
            <person name="Astvaldsson A."/>
            <person name="Svard S.G."/>
            <person name="Andersson J.O."/>
        </authorList>
    </citation>
    <scope>NUCLEOTIDE SEQUENCE</scope>
    <source>
        <strain evidence="2">ATCC 50377</strain>
    </source>
</reference>
<dbReference type="Proteomes" id="UP000018208">
    <property type="component" value="Unassembled WGS sequence"/>
</dbReference>